<name>A0ABS3FV79_9CYAN</name>
<dbReference type="RefSeq" id="WP_207089488.1">
    <property type="nucleotide sequence ID" value="NZ_JAFLQW010000485.1"/>
</dbReference>
<sequence length="209" mass="24120">MNAPVSVMQTTHPPETTTPIILEHMPEPPGFSGRGCPRRARLQIDLLLLAIEALDLNASQSILAIAKEEQLQDIIKNRVFLWILRSTNPLRRYSQRRPLSLEEAKALVAISCKLSRRMTVTIRQLLTDYQQLQHKQIPLEHHLRLSHYLERFRAHFRSRMNPRRAGVAIYNTNEKLNDLAMELLGELLFCTGTAGMQRLWFSLFDGEVE</sequence>
<evidence type="ECO:0000313" key="2">
    <source>
        <dbReference type="Proteomes" id="UP000664844"/>
    </source>
</evidence>
<keyword evidence="2" id="KW-1185">Reference proteome</keyword>
<dbReference type="EMBL" id="JAFLQW010000485">
    <property type="protein sequence ID" value="MBO0351030.1"/>
    <property type="molecule type" value="Genomic_DNA"/>
</dbReference>
<protein>
    <submittedName>
        <fullName evidence="1">DUF3038 domain-containing protein</fullName>
    </submittedName>
</protein>
<gene>
    <name evidence="1" type="ORF">J0895_18535</name>
</gene>
<organism evidence="1 2">
    <name type="scientific">Phormidium pseudopriestleyi FRX01</name>
    <dbReference type="NCBI Taxonomy" id="1759528"/>
    <lineage>
        <taxon>Bacteria</taxon>
        <taxon>Bacillati</taxon>
        <taxon>Cyanobacteriota</taxon>
        <taxon>Cyanophyceae</taxon>
        <taxon>Oscillatoriophycideae</taxon>
        <taxon>Oscillatoriales</taxon>
        <taxon>Oscillatoriaceae</taxon>
        <taxon>Phormidium</taxon>
    </lineage>
</organism>
<reference evidence="1 2" key="1">
    <citation type="submission" date="2021-03" db="EMBL/GenBank/DDBJ databases">
        <title>Metabolic Capacity of the Antarctic Cyanobacterium Phormidium pseudopriestleyi that Sustains Oxygenic Photosynthesis in the Presence of Hydrogen Sulfide.</title>
        <authorList>
            <person name="Lumian J.E."/>
            <person name="Jungblut A.D."/>
            <person name="Dillon M.L."/>
            <person name="Hawes I."/>
            <person name="Doran P.T."/>
            <person name="Mackey T.J."/>
            <person name="Dick G.J."/>
            <person name="Grettenberger C.L."/>
            <person name="Sumner D.Y."/>
        </authorList>
    </citation>
    <scope>NUCLEOTIDE SEQUENCE [LARGE SCALE GENOMIC DNA]</scope>
    <source>
        <strain evidence="1 2">FRX01</strain>
    </source>
</reference>
<dbReference type="InterPro" id="IPR021399">
    <property type="entry name" value="DUF3038"/>
</dbReference>
<accession>A0ABS3FV79</accession>
<proteinExistence type="predicted"/>
<comment type="caution">
    <text evidence="1">The sequence shown here is derived from an EMBL/GenBank/DDBJ whole genome shotgun (WGS) entry which is preliminary data.</text>
</comment>
<dbReference type="Pfam" id="PF11237">
    <property type="entry name" value="DUF3038"/>
    <property type="match status" value="1"/>
</dbReference>
<evidence type="ECO:0000313" key="1">
    <source>
        <dbReference type="EMBL" id="MBO0351030.1"/>
    </source>
</evidence>
<dbReference type="Proteomes" id="UP000664844">
    <property type="component" value="Unassembled WGS sequence"/>
</dbReference>